<reference evidence="2" key="2">
    <citation type="submission" date="2016-11" db="EMBL/GenBank/DDBJ databases">
        <authorList>
            <person name="Jaros S."/>
            <person name="Januszkiewicz K."/>
            <person name="Wedrychowicz H."/>
        </authorList>
    </citation>
    <scope>NUCLEOTIDE SEQUENCE [LARGE SCALE GENOMIC DNA]</scope>
    <source>
        <strain evidence="2">DSM 19729</strain>
    </source>
</reference>
<keyword evidence="4" id="KW-1185">Reference proteome</keyword>
<evidence type="ECO:0000313" key="3">
    <source>
        <dbReference type="Proteomes" id="UP000184384"/>
    </source>
</evidence>
<sequence>MFFFTFMKNQKIEDFKIAVILTLKQLRKEKGDISQAAFNADILDKTGFTHNIGRNEVEGNFNMETLYIYSVYFGIELTDFFERVCKVSSQDIEKFKIDKIKRKTKKDA</sequence>
<reference evidence="1 4" key="3">
    <citation type="submission" date="2018-03" db="EMBL/GenBank/DDBJ databases">
        <title>Genomic Encyclopedia of Archaeal and Bacterial Type Strains, Phase II (KMG-II): from individual species to whole genera.</title>
        <authorList>
            <person name="Goeker M."/>
        </authorList>
    </citation>
    <scope>NUCLEOTIDE SEQUENCE [LARGE SCALE GENOMIC DNA]</scope>
    <source>
        <strain evidence="1 4">DSM 17797</strain>
    </source>
</reference>
<proteinExistence type="predicted"/>
<dbReference type="AlphaFoldDB" id="A0A1M5RS81"/>
<evidence type="ECO:0008006" key="5">
    <source>
        <dbReference type="Google" id="ProtNLM"/>
    </source>
</evidence>
<evidence type="ECO:0000313" key="4">
    <source>
        <dbReference type="Proteomes" id="UP000237771"/>
    </source>
</evidence>
<dbReference type="EMBL" id="PVUB01000006">
    <property type="protein sequence ID" value="PRZ22771.1"/>
    <property type="molecule type" value="Genomic_DNA"/>
</dbReference>
<accession>A0A1M5RS81</accession>
<evidence type="ECO:0000313" key="1">
    <source>
        <dbReference type="EMBL" id="PRZ22771.1"/>
    </source>
</evidence>
<reference evidence="3" key="1">
    <citation type="submission" date="2016-11" db="EMBL/GenBank/DDBJ databases">
        <authorList>
            <person name="Varghese N."/>
            <person name="Submissions S."/>
        </authorList>
    </citation>
    <scope>NUCLEOTIDE SEQUENCE [LARGE SCALE GENOMIC DNA]</scope>
    <source>
        <strain evidence="3">DSM 19729</strain>
    </source>
</reference>
<dbReference type="Proteomes" id="UP000184384">
    <property type="component" value="Unassembled WGS sequence"/>
</dbReference>
<organism evidence="2 3">
    <name type="scientific">Flavobacterium granuli</name>
    <dbReference type="NCBI Taxonomy" id="280093"/>
    <lineage>
        <taxon>Bacteria</taxon>
        <taxon>Pseudomonadati</taxon>
        <taxon>Bacteroidota</taxon>
        <taxon>Flavobacteriia</taxon>
        <taxon>Flavobacteriales</taxon>
        <taxon>Flavobacteriaceae</taxon>
        <taxon>Flavobacterium</taxon>
    </lineage>
</organism>
<dbReference type="Proteomes" id="UP000237771">
    <property type="component" value="Unassembled WGS sequence"/>
</dbReference>
<evidence type="ECO:0000313" key="2">
    <source>
        <dbReference type="EMBL" id="SHH28999.1"/>
    </source>
</evidence>
<protein>
    <recommendedName>
        <fullName evidence="5">HTH cro/C1-type domain-containing protein</fullName>
    </recommendedName>
</protein>
<dbReference type="EMBL" id="FQWO01000010">
    <property type="protein sequence ID" value="SHH28999.1"/>
    <property type="molecule type" value="Genomic_DNA"/>
</dbReference>
<gene>
    <name evidence="1" type="ORF">BC624_10619</name>
    <name evidence="2" type="ORF">SAMN05443373_110103</name>
</gene>
<name>A0A1M5RS81_9FLAO</name>